<evidence type="ECO:0000313" key="3">
    <source>
        <dbReference type="Proteomes" id="UP001456562"/>
    </source>
</evidence>
<sequence>MTERRRYPSDLSDARRELVEPVLTAWRAERRGRGPDIGRPPNHDLRSLLDAVLHVNRTGIPWRYLPHDYPHWNTVYAYFARWQEEGVFDQLNSLLRRQVRRQEGRGDEPTACVIDSQSIKTSTNVP</sequence>
<dbReference type="InterPro" id="IPR025161">
    <property type="entry name" value="IS402-like_dom"/>
</dbReference>
<proteinExistence type="predicted"/>
<dbReference type="Proteomes" id="UP001456562">
    <property type="component" value="Unassembled WGS sequence"/>
</dbReference>
<dbReference type="PANTHER" id="PTHR30007:SF0">
    <property type="entry name" value="TRANSPOSASE"/>
    <property type="match status" value="1"/>
</dbReference>
<evidence type="ECO:0000259" key="1">
    <source>
        <dbReference type="Pfam" id="PF13340"/>
    </source>
</evidence>
<feature type="non-terminal residue" evidence="2">
    <location>
        <position position="126"/>
    </location>
</feature>
<comment type="caution">
    <text evidence="2">The sequence shown here is derived from an EMBL/GenBank/DDBJ whole genome shotgun (WGS) entry which is preliminary data.</text>
</comment>
<keyword evidence="3" id="KW-1185">Reference proteome</keyword>
<dbReference type="PANTHER" id="PTHR30007">
    <property type="entry name" value="PHP DOMAIN PROTEIN"/>
    <property type="match status" value="1"/>
</dbReference>
<name>A0ABV1QE50_STRMI</name>
<evidence type="ECO:0000313" key="2">
    <source>
        <dbReference type="EMBL" id="MER0429444.1"/>
    </source>
</evidence>
<reference evidence="2 3" key="1">
    <citation type="submission" date="2024-01" db="EMBL/GenBank/DDBJ databases">
        <title>Metagenomic exploration of the rhizosphere soil microbial community and their significance in facilitating the development of wild simulated ginseng.</title>
        <authorList>
            <person name="Huang J."/>
        </authorList>
    </citation>
    <scope>NUCLEOTIDE SEQUENCE [LARGE SCALE GENOMIC DNA]</scope>
    <source>
        <strain evidence="2 3">WY141</strain>
    </source>
</reference>
<dbReference type="RefSeq" id="WP_350241447.1">
    <property type="nucleotide sequence ID" value="NZ_JBEJUE010000060.1"/>
</dbReference>
<dbReference type="EMBL" id="JBEJUE010000060">
    <property type="protein sequence ID" value="MER0429444.1"/>
    <property type="molecule type" value="Genomic_DNA"/>
</dbReference>
<dbReference type="Pfam" id="PF13340">
    <property type="entry name" value="DUF4096"/>
    <property type="match status" value="1"/>
</dbReference>
<protein>
    <submittedName>
        <fullName evidence="2">Transposase</fullName>
    </submittedName>
</protein>
<gene>
    <name evidence="2" type="ORF">ABR748_35395</name>
</gene>
<feature type="domain" description="Insertion element IS402-like" evidence="1">
    <location>
        <begin position="11"/>
        <end position="91"/>
    </location>
</feature>
<organism evidence="2 3">
    <name type="scientific">Streptomyces microflavus</name>
    <name type="common">Streptomyces lipmanii</name>
    <dbReference type="NCBI Taxonomy" id="1919"/>
    <lineage>
        <taxon>Bacteria</taxon>
        <taxon>Bacillati</taxon>
        <taxon>Actinomycetota</taxon>
        <taxon>Actinomycetes</taxon>
        <taxon>Kitasatosporales</taxon>
        <taxon>Streptomycetaceae</taxon>
        <taxon>Streptomyces</taxon>
    </lineage>
</organism>
<accession>A0ABV1QE50</accession>